<dbReference type="InterPro" id="IPR012340">
    <property type="entry name" value="NA-bd_OB-fold"/>
</dbReference>
<keyword evidence="7" id="KW-0378">Hydrolase</keyword>
<keyword evidence="2 5" id="KW-0812">Transmembrane</keyword>
<dbReference type="GO" id="GO:0008233">
    <property type="term" value="F:peptidase activity"/>
    <property type="evidence" value="ECO:0007669"/>
    <property type="project" value="UniProtKB-KW"/>
</dbReference>
<feature type="transmembrane region" description="Helical" evidence="5">
    <location>
        <begin position="27"/>
        <end position="46"/>
    </location>
</feature>
<accession>A0A1M5VUD7</accession>
<evidence type="ECO:0000313" key="8">
    <source>
        <dbReference type="Proteomes" id="UP000184526"/>
    </source>
</evidence>
<name>A0A1M5VUD7_9CLOT</name>
<comment type="subcellular location">
    <subcellularLocation>
        <location evidence="1">Membrane</location>
        <topology evidence="1">Multi-pass membrane protein</topology>
    </subcellularLocation>
</comment>
<feature type="transmembrane region" description="Helical" evidence="5">
    <location>
        <begin position="52"/>
        <end position="70"/>
    </location>
</feature>
<dbReference type="Gene3D" id="2.40.50.140">
    <property type="entry name" value="Nucleic acid-binding proteins"/>
    <property type="match status" value="1"/>
</dbReference>
<dbReference type="InterPro" id="IPR052165">
    <property type="entry name" value="Membrane_assoc_protease"/>
</dbReference>
<dbReference type="RefSeq" id="WP_072831291.1">
    <property type="nucleotide sequence ID" value="NZ_FQXP01000005.1"/>
</dbReference>
<dbReference type="STRING" id="1121306.SAMN02745196_01370"/>
<protein>
    <submittedName>
        <fullName evidence="7">Membrane protein implicated in regulation of membrane protease activity</fullName>
    </submittedName>
</protein>
<evidence type="ECO:0000256" key="3">
    <source>
        <dbReference type="ARBA" id="ARBA00022989"/>
    </source>
</evidence>
<keyword evidence="8" id="KW-1185">Reference proteome</keyword>
<organism evidence="7 8">
    <name type="scientific">Clostridium collagenovorans DSM 3089</name>
    <dbReference type="NCBI Taxonomy" id="1121306"/>
    <lineage>
        <taxon>Bacteria</taxon>
        <taxon>Bacillati</taxon>
        <taxon>Bacillota</taxon>
        <taxon>Clostridia</taxon>
        <taxon>Eubacteriales</taxon>
        <taxon>Clostridiaceae</taxon>
        <taxon>Clostridium</taxon>
    </lineage>
</organism>
<dbReference type="GO" id="GO:0006508">
    <property type="term" value="P:proteolysis"/>
    <property type="evidence" value="ECO:0007669"/>
    <property type="project" value="UniProtKB-KW"/>
</dbReference>
<evidence type="ECO:0000259" key="6">
    <source>
        <dbReference type="Pfam" id="PF01957"/>
    </source>
</evidence>
<gene>
    <name evidence="7" type="ORF">SAMN02745196_01370</name>
</gene>
<proteinExistence type="predicted"/>
<dbReference type="InterPro" id="IPR002810">
    <property type="entry name" value="NfeD-like_C"/>
</dbReference>
<dbReference type="Proteomes" id="UP000184526">
    <property type="component" value="Unassembled WGS sequence"/>
</dbReference>
<dbReference type="SUPFAM" id="SSF141322">
    <property type="entry name" value="NfeD domain-like"/>
    <property type="match status" value="1"/>
</dbReference>
<dbReference type="OrthoDB" id="1726749at2"/>
<evidence type="ECO:0000256" key="1">
    <source>
        <dbReference type="ARBA" id="ARBA00004141"/>
    </source>
</evidence>
<reference evidence="7 8" key="1">
    <citation type="submission" date="2016-11" db="EMBL/GenBank/DDBJ databases">
        <authorList>
            <person name="Jaros S."/>
            <person name="Januszkiewicz K."/>
            <person name="Wedrychowicz H."/>
        </authorList>
    </citation>
    <scope>NUCLEOTIDE SEQUENCE [LARGE SCALE GENOMIC DNA]</scope>
    <source>
        <strain evidence="7 8">DSM 3089</strain>
    </source>
</reference>
<feature type="domain" description="NfeD-like C-terminal" evidence="6">
    <location>
        <begin position="86"/>
        <end position="139"/>
    </location>
</feature>
<sequence>MDWTMMTVWIVIAVAGIALDVLSSNFFFIWFTLSAIVAIIAMLFGLSTAAQIILFIILSTVLIAVAYPLVKDAIKKTVKVTKTQEQEYIGRVYVAEKDIETKETVKIEGIYWTVLNEGEVIKQGDKFKILELRGTKFLVAIEK</sequence>
<evidence type="ECO:0000256" key="5">
    <source>
        <dbReference type="SAM" id="Phobius"/>
    </source>
</evidence>
<evidence type="ECO:0000256" key="4">
    <source>
        <dbReference type="ARBA" id="ARBA00023136"/>
    </source>
</evidence>
<keyword evidence="4 5" id="KW-0472">Membrane</keyword>
<dbReference type="EMBL" id="FQXP01000005">
    <property type="protein sequence ID" value="SHH78841.1"/>
    <property type="molecule type" value="Genomic_DNA"/>
</dbReference>
<dbReference type="AlphaFoldDB" id="A0A1M5VUD7"/>
<keyword evidence="7" id="KW-0645">Protease</keyword>
<evidence type="ECO:0000313" key="7">
    <source>
        <dbReference type="EMBL" id="SHH78841.1"/>
    </source>
</evidence>
<dbReference type="Pfam" id="PF01957">
    <property type="entry name" value="NfeD"/>
    <property type="match status" value="1"/>
</dbReference>
<dbReference type="PANTHER" id="PTHR33507:SF3">
    <property type="entry name" value="INNER MEMBRANE PROTEIN YBBJ"/>
    <property type="match status" value="1"/>
</dbReference>
<evidence type="ECO:0000256" key="2">
    <source>
        <dbReference type="ARBA" id="ARBA00022692"/>
    </source>
</evidence>
<keyword evidence="3 5" id="KW-1133">Transmembrane helix</keyword>
<dbReference type="PANTHER" id="PTHR33507">
    <property type="entry name" value="INNER MEMBRANE PROTEIN YBBJ"/>
    <property type="match status" value="1"/>
</dbReference>
<dbReference type="GO" id="GO:0005886">
    <property type="term" value="C:plasma membrane"/>
    <property type="evidence" value="ECO:0007669"/>
    <property type="project" value="TreeGrafter"/>
</dbReference>